<dbReference type="Proteomes" id="UP000571854">
    <property type="component" value="Unassembled WGS sequence"/>
</dbReference>
<evidence type="ECO:0000313" key="4">
    <source>
        <dbReference type="EMBL" id="MBA2857384.1"/>
    </source>
</evidence>
<dbReference type="EMBL" id="JACDUO010000001">
    <property type="protein sequence ID" value="MBA2863085.1"/>
    <property type="molecule type" value="Genomic_DNA"/>
</dbReference>
<dbReference type="EMBL" id="JACDUN010000001">
    <property type="protein sequence ID" value="MBA2857384.1"/>
    <property type="molecule type" value="Genomic_DNA"/>
</dbReference>
<dbReference type="EMBL" id="CP026606">
    <property type="protein sequence ID" value="AVB76576.1"/>
    <property type="molecule type" value="Genomic_DNA"/>
</dbReference>
<dbReference type="GeneID" id="10983223"/>
<sequence length="184" mass="20898">MEEHQFKIALVGPENSGKSSLVNSIFGKNISEVSEVGGTTKMPVKKFWGKIKIGKQKINPDFAKITFVDLGGLYAGENRSVVMVGSVLEKTYEEIDDSDLIIHIIDGSTDLFKSFEKLHHLLKFRYRKPIIVVINKCDLIENSKREDLRKYVEGRLENKVFFTSSNTYEGIGELLSTIIEILRR</sequence>
<dbReference type="Proteomes" id="UP000558015">
    <property type="component" value="Unassembled WGS sequence"/>
</dbReference>
<evidence type="ECO:0000313" key="8">
    <source>
        <dbReference type="EMBL" id="MBG0769239.1"/>
    </source>
</evidence>
<evidence type="ECO:0000313" key="12">
    <source>
        <dbReference type="Proteomes" id="UP000571854"/>
    </source>
</evidence>
<dbReference type="GO" id="GO:0005525">
    <property type="term" value="F:GTP binding"/>
    <property type="evidence" value="ECO:0007669"/>
    <property type="project" value="InterPro"/>
</dbReference>
<evidence type="ECO:0000313" key="9">
    <source>
        <dbReference type="Proteomes" id="UP000239462"/>
    </source>
</evidence>
<organism evidence="2 9">
    <name type="scientific">Methanococcus maripaludis</name>
    <name type="common">Methanococcus deltae</name>
    <dbReference type="NCBI Taxonomy" id="39152"/>
    <lineage>
        <taxon>Archaea</taxon>
        <taxon>Methanobacteriati</taxon>
        <taxon>Methanobacteriota</taxon>
        <taxon>Methanomada group</taxon>
        <taxon>Methanococci</taxon>
        <taxon>Methanococcales</taxon>
        <taxon>Methanococcaceae</taxon>
        <taxon>Methanococcus</taxon>
    </lineage>
</organism>
<dbReference type="Proteomes" id="UP000239462">
    <property type="component" value="Chromosome"/>
</dbReference>
<dbReference type="EMBL" id="JACCQJ010000001">
    <property type="protein sequence ID" value="MBG0769239.1"/>
    <property type="molecule type" value="Genomic_DNA"/>
</dbReference>
<dbReference type="KEGG" id="mmad:MMJJ_11950"/>
<dbReference type="EMBL" id="JACHED010000001">
    <property type="protein sequence ID" value="MBB6496910.1"/>
    <property type="molecule type" value="Genomic_DNA"/>
</dbReference>
<proteinExistence type="predicted"/>
<dbReference type="RefSeq" id="WP_013999934.1">
    <property type="nucleotide sequence ID" value="NZ_BAAABJ010000001.1"/>
</dbReference>
<protein>
    <submittedName>
        <fullName evidence="8">50S ribosome-binding GTPase</fullName>
    </submittedName>
    <submittedName>
        <fullName evidence="2">GTPase Era</fullName>
    </submittedName>
</protein>
<reference evidence="13 14" key="4">
    <citation type="submission" date="2020-08" db="EMBL/GenBank/DDBJ databases">
        <title>Genomic Encyclopedia of Type Strains, Phase IV (KMG-V): Genome sequencing to study the core and pangenomes of soil and plant-associated prokaryotes.</title>
        <authorList>
            <person name="Whitman W."/>
        </authorList>
    </citation>
    <scope>NUCLEOTIDE SEQUENCE [LARGE SCALE GENOMIC DNA]</scope>
    <source>
        <strain evidence="3 12">A5</strain>
        <strain evidence="4 10">C12</strain>
        <strain evidence="5 11">C13</strain>
        <strain evidence="7 14">D1</strain>
        <strain evidence="6 13">DSM 7078</strain>
    </source>
</reference>
<evidence type="ECO:0000313" key="14">
    <source>
        <dbReference type="Proteomes" id="UP000590564"/>
    </source>
</evidence>
<dbReference type="AlphaFoldDB" id="A0A2L1CCG1"/>
<dbReference type="GO" id="GO:0002098">
    <property type="term" value="P:tRNA wobble uridine modification"/>
    <property type="evidence" value="ECO:0007669"/>
    <property type="project" value="TreeGrafter"/>
</dbReference>
<dbReference type="EMBL" id="JACDUJ010000001">
    <property type="protein sequence ID" value="MBA2847543.1"/>
    <property type="molecule type" value="Genomic_DNA"/>
</dbReference>
<evidence type="ECO:0000313" key="13">
    <source>
        <dbReference type="Proteomes" id="UP000584706"/>
    </source>
</evidence>
<evidence type="ECO:0000313" key="7">
    <source>
        <dbReference type="EMBL" id="MBB6496910.1"/>
    </source>
</evidence>
<evidence type="ECO:0000313" key="2">
    <source>
        <dbReference type="EMBL" id="AVB76576.1"/>
    </source>
</evidence>
<dbReference type="SUPFAM" id="SSF52540">
    <property type="entry name" value="P-loop containing nucleoside triphosphate hydrolases"/>
    <property type="match status" value="1"/>
</dbReference>
<evidence type="ECO:0000313" key="5">
    <source>
        <dbReference type="EMBL" id="MBA2863085.1"/>
    </source>
</evidence>
<dbReference type="GO" id="GO:0005737">
    <property type="term" value="C:cytoplasm"/>
    <property type="evidence" value="ECO:0007669"/>
    <property type="project" value="TreeGrafter"/>
</dbReference>
<evidence type="ECO:0000313" key="3">
    <source>
        <dbReference type="EMBL" id="MBA2847543.1"/>
    </source>
</evidence>
<dbReference type="EMBL" id="JACHIQ010000001">
    <property type="protein sequence ID" value="MBB6067396.1"/>
    <property type="molecule type" value="Genomic_DNA"/>
</dbReference>
<dbReference type="PANTHER" id="PTHR42714:SF6">
    <property type="entry name" value="TRANSLATION INITIATION FACTOR IF-2"/>
    <property type="match status" value="1"/>
</dbReference>
<evidence type="ECO:0000313" key="10">
    <source>
        <dbReference type="Proteomes" id="UP000558015"/>
    </source>
</evidence>
<feature type="domain" description="G" evidence="1">
    <location>
        <begin position="7"/>
        <end position="136"/>
    </location>
</feature>
<accession>A0A2L1CCG1</accession>
<dbReference type="CDD" id="cd00880">
    <property type="entry name" value="Era_like"/>
    <property type="match status" value="1"/>
</dbReference>
<dbReference type="Pfam" id="PF01926">
    <property type="entry name" value="MMR_HSR1"/>
    <property type="match status" value="1"/>
</dbReference>
<evidence type="ECO:0000313" key="11">
    <source>
        <dbReference type="Proteomes" id="UP000567099"/>
    </source>
</evidence>
<gene>
    <name evidence="2" type="primary">era</name>
    <name evidence="8" type="ORF">H0S71_04960</name>
    <name evidence="3" type="ORF">HNP88_001727</name>
    <name evidence="4" type="ORF">HNP93_000085</name>
    <name evidence="5" type="ORF">HNP94_000085</name>
    <name evidence="7" type="ORF">HNP96_000931</name>
    <name evidence="6" type="ORF">HNP97_000886</name>
    <name evidence="2" type="ORF">MMJJ_11950</name>
</gene>
<reference evidence="2" key="2">
    <citation type="submission" date="2018-02" db="EMBL/GenBank/DDBJ databases">
        <title>Complete genome sequence of the Methanococcus maripaludis type strain JJ (DSM 2067), a model for selenoprotein synthesis in Archaea.</title>
        <authorList>
            <person name="Poehlein A."/>
            <person name="Heym D."/>
            <person name="Quitzke V."/>
            <person name="Fersch J."/>
            <person name="Daniel R."/>
            <person name="Rother M."/>
        </authorList>
    </citation>
    <scope>NUCLEOTIDE SEQUENCE [LARGE SCALE GENOMIC DNA]</scope>
    <source>
        <strain evidence="2">DSM 2067</strain>
    </source>
</reference>
<dbReference type="Gene3D" id="3.40.50.300">
    <property type="entry name" value="P-loop containing nucleotide triphosphate hydrolases"/>
    <property type="match status" value="1"/>
</dbReference>
<dbReference type="NCBIfam" id="TIGR00231">
    <property type="entry name" value="small_GTP"/>
    <property type="match status" value="1"/>
</dbReference>
<dbReference type="Proteomes" id="UP000714405">
    <property type="component" value="Unassembled WGS sequence"/>
</dbReference>
<dbReference type="PANTHER" id="PTHR42714">
    <property type="entry name" value="TRNA MODIFICATION GTPASE GTPBP3"/>
    <property type="match status" value="1"/>
</dbReference>
<dbReference type="Proteomes" id="UP000567099">
    <property type="component" value="Unassembled WGS sequence"/>
</dbReference>
<dbReference type="InterPro" id="IPR027417">
    <property type="entry name" value="P-loop_NTPase"/>
</dbReference>
<reference evidence="9" key="1">
    <citation type="journal article" date="2018" name="Genome Announc.">
        <title>Complete Genome Sequence of the Methanococcus maripaludis Type Strain JJ (DSM 2067), a Model for Selenoprotein Synthesis in Archaea.</title>
        <authorList>
            <person name="Poehlein A."/>
            <person name="Heym D."/>
            <person name="Quitzke V."/>
            <person name="Fersch J."/>
            <person name="Daniel R."/>
            <person name="Rother M."/>
        </authorList>
    </citation>
    <scope>NUCLEOTIDE SEQUENCE [LARGE SCALE GENOMIC DNA]</scope>
    <source>
        <strain evidence="9">DSM 2067</strain>
    </source>
</reference>
<evidence type="ECO:0000313" key="6">
    <source>
        <dbReference type="EMBL" id="MBB6067396.1"/>
    </source>
</evidence>
<dbReference type="InterPro" id="IPR006073">
    <property type="entry name" value="GTP-bd"/>
</dbReference>
<evidence type="ECO:0000259" key="1">
    <source>
        <dbReference type="Pfam" id="PF01926"/>
    </source>
</evidence>
<dbReference type="Proteomes" id="UP000584706">
    <property type="component" value="Unassembled WGS sequence"/>
</dbReference>
<name>A0A2L1CCG1_METMI</name>
<dbReference type="Proteomes" id="UP000590564">
    <property type="component" value="Unassembled WGS sequence"/>
</dbReference>
<reference evidence="8" key="3">
    <citation type="submission" date="2020-07" db="EMBL/GenBank/DDBJ databases">
        <title>Severe corrosion of carbon steel in oil field produced water can be linked to methanogenic archaea containing a special type of NiFe hydrogenase.</title>
        <authorList>
            <person name="Lahme S."/>
            <person name="Mand J."/>
            <person name="Longwell J."/>
            <person name="Smith R."/>
            <person name="Enning D."/>
        </authorList>
    </citation>
    <scope>NUCLEOTIDE SEQUENCE</scope>
    <source>
        <strain evidence="8">MIC098Bin5</strain>
    </source>
</reference>
<dbReference type="GO" id="GO:0030488">
    <property type="term" value="P:tRNA methylation"/>
    <property type="evidence" value="ECO:0007669"/>
    <property type="project" value="TreeGrafter"/>
</dbReference>
<dbReference type="InterPro" id="IPR005225">
    <property type="entry name" value="Small_GTP-bd"/>
</dbReference>